<evidence type="ECO:0000256" key="2">
    <source>
        <dbReference type="ARBA" id="ARBA00012146"/>
    </source>
</evidence>
<dbReference type="InterPro" id="IPR001667">
    <property type="entry name" value="DDH_dom"/>
</dbReference>
<dbReference type="Pfam" id="PF01368">
    <property type="entry name" value="DHH"/>
    <property type="match status" value="1"/>
</dbReference>
<dbReference type="InterPro" id="IPR038763">
    <property type="entry name" value="DHH_sf"/>
</dbReference>
<dbReference type="GO" id="GO:0004427">
    <property type="term" value="F:inorganic diphosphate phosphatase activity"/>
    <property type="evidence" value="ECO:0007669"/>
    <property type="project" value="UniProtKB-EC"/>
</dbReference>
<name>A0A2X0V5S2_9GAMM</name>
<reference evidence="9 10" key="1">
    <citation type="submission" date="2018-06" db="EMBL/GenBank/DDBJ databases">
        <authorList>
            <consortium name="Pathogen Informatics"/>
            <person name="Doyle S."/>
        </authorList>
    </citation>
    <scope>NUCLEOTIDE SEQUENCE [LARGE SCALE GENOMIC DNA]</scope>
    <source>
        <strain evidence="9 10">NCTC13093</strain>
    </source>
</reference>
<sequence>MTALVLGHKNPDTDSIISALSATNLYKGRGFDVQSAAQGKPAPETAFVLKRFNLEAPQEVHEVAGRDVFLVDYSDLAQAPDDFAKCTLKGIIDHHKLGDVTSDAPVECWIQPVGCSNTLIKMMHDYYNVAIDKNLAGAMLCAILSDTVLFKSPTCTEHDKKAAAELAQIAGIDDMIALGMEMFKAKSNLDGATPRELIFRDFKDFDMSGNKVGIGQLELTSLSLVTPELKAALKEELGKVKAEGRHSAVLIITDVMEEGSELLLCSDNSEIITKALNATLSDNMWLPGVMSRKKQVVPPLEAAFKA</sequence>
<dbReference type="AlphaFoldDB" id="A0A2X0V5S2"/>
<dbReference type="Proteomes" id="UP000250086">
    <property type="component" value="Unassembled WGS sequence"/>
</dbReference>
<dbReference type="SMART" id="SM01131">
    <property type="entry name" value="DHHA2"/>
    <property type="match status" value="1"/>
</dbReference>
<feature type="domain" description="DHHA2" evidence="8">
    <location>
        <begin position="179"/>
        <end position="304"/>
    </location>
</feature>
<keyword evidence="10" id="KW-1185">Reference proteome</keyword>
<keyword evidence="3" id="KW-0479">Metal-binding</keyword>
<dbReference type="EC" id="3.6.1.1" evidence="2"/>
<evidence type="ECO:0000256" key="3">
    <source>
        <dbReference type="ARBA" id="ARBA00022723"/>
    </source>
</evidence>
<keyword evidence="5" id="KW-0464">Manganese</keyword>
<comment type="catalytic activity">
    <reaction evidence="7">
        <text>diphosphate + H2O = 2 phosphate + H(+)</text>
        <dbReference type="Rhea" id="RHEA:24576"/>
        <dbReference type="ChEBI" id="CHEBI:15377"/>
        <dbReference type="ChEBI" id="CHEBI:15378"/>
        <dbReference type="ChEBI" id="CHEBI:33019"/>
        <dbReference type="ChEBI" id="CHEBI:43474"/>
        <dbReference type="EC" id="3.6.1.1"/>
    </reaction>
</comment>
<dbReference type="GO" id="GO:0005737">
    <property type="term" value="C:cytoplasm"/>
    <property type="evidence" value="ECO:0007669"/>
    <property type="project" value="InterPro"/>
</dbReference>
<dbReference type="InterPro" id="IPR004097">
    <property type="entry name" value="DHHA2"/>
</dbReference>
<dbReference type="SUPFAM" id="SSF64182">
    <property type="entry name" value="DHH phosphoesterases"/>
    <property type="match status" value="1"/>
</dbReference>
<dbReference type="EMBL" id="UAPV01000001">
    <property type="protein sequence ID" value="SPT69824.1"/>
    <property type="molecule type" value="Genomic_DNA"/>
</dbReference>
<evidence type="ECO:0000259" key="8">
    <source>
        <dbReference type="SMART" id="SM01131"/>
    </source>
</evidence>
<evidence type="ECO:0000256" key="5">
    <source>
        <dbReference type="ARBA" id="ARBA00023211"/>
    </source>
</evidence>
<protein>
    <recommendedName>
        <fullName evidence="2">inorganic diphosphatase</fullName>
        <ecNumber evidence="2">3.6.1.1</ecNumber>
    </recommendedName>
    <alternativeName>
        <fullName evidence="6">Pyrophosphate phospho-hydrolase</fullName>
    </alternativeName>
</protein>
<comment type="cofactor">
    <cofactor evidence="1">
        <name>Mn(2+)</name>
        <dbReference type="ChEBI" id="CHEBI:29035"/>
    </cofactor>
</comment>
<evidence type="ECO:0000313" key="9">
    <source>
        <dbReference type="EMBL" id="SPT69824.1"/>
    </source>
</evidence>
<dbReference type="RefSeq" id="WP_113743962.1">
    <property type="nucleotide sequence ID" value="NZ_UAPU01000007.1"/>
</dbReference>
<gene>
    <name evidence="9" type="primary">ppaC</name>
    <name evidence="9" type="ORF">NCTC13093_01211</name>
</gene>
<dbReference type="Gene3D" id="3.90.1640.10">
    <property type="entry name" value="inorganic pyrophosphatase (n-terminal core)"/>
    <property type="match status" value="1"/>
</dbReference>
<dbReference type="NCBIfam" id="NF003877">
    <property type="entry name" value="PRK05427.1"/>
    <property type="match status" value="1"/>
</dbReference>
<dbReference type="OrthoDB" id="9766150at2"/>
<dbReference type="InterPro" id="IPR038222">
    <property type="entry name" value="DHHA2_dom_sf"/>
</dbReference>
<evidence type="ECO:0000256" key="6">
    <source>
        <dbReference type="ARBA" id="ARBA00032535"/>
    </source>
</evidence>
<evidence type="ECO:0000256" key="1">
    <source>
        <dbReference type="ARBA" id="ARBA00001936"/>
    </source>
</evidence>
<dbReference type="Pfam" id="PF02833">
    <property type="entry name" value="DHHA2"/>
    <property type="match status" value="1"/>
</dbReference>
<dbReference type="FunFam" id="3.90.1640.10:FF:000001">
    <property type="entry name" value="Probable manganese-dependent inorganic pyrophosphatase"/>
    <property type="match status" value="1"/>
</dbReference>
<evidence type="ECO:0000256" key="7">
    <source>
        <dbReference type="ARBA" id="ARBA00047820"/>
    </source>
</evidence>
<dbReference type="PANTHER" id="PTHR12112:SF22">
    <property type="entry name" value="MANGANESE-DEPENDENT INORGANIC PYROPHOSPHATASE-RELATED"/>
    <property type="match status" value="1"/>
</dbReference>
<evidence type="ECO:0000256" key="4">
    <source>
        <dbReference type="ARBA" id="ARBA00022801"/>
    </source>
</evidence>
<dbReference type="GO" id="GO:0046872">
    <property type="term" value="F:metal ion binding"/>
    <property type="evidence" value="ECO:0007669"/>
    <property type="project" value="UniProtKB-KW"/>
</dbReference>
<dbReference type="Gene3D" id="3.10.310.20">
    <property type="entry name" value="DHHA2 domain"/>
    <property type="match status" value="1"/>
</dbReference>
<keyword evidence="4 9" id="KW-0378">Hydrolase</keyword>
<dbReference type="PANTHER" id="PTHR12112">
    <property type="entry name" value="BNIP - RELATED"/>
    <property type="match status" value="1"/>
</dbReference>
<accession>A0A2X0V5S2</accession>
<evidence type="ECO:0000313" key="10">
    <source>
        <dbReference type="Proteomes" id="UP000250086"/>
    </source>
</evidence>
<organism evidence="9 10">
    <name type="scientific">Anaerobiospirillum thomasii</name>
    <dbReference type="NCBI Taxonomy" id="179995"/>
    <lineage>
        <taxon>Bacteria</taxon>
        <taxon>Pseudomonadati</taxon>
        <taxon>Pseudomonadota</taxon>
        <taxon>Gammaproteobacteria</taxon>
        <taxon>Aeromonadales</taxon>
        <taxon>Succinivibrionaceae</taxon>
        <taxon>Anaerobiospirillum</taxon>
    </lineage>
</organism>
<proteinExistence type="predicted"/>